<sequence>MATVRPQHHDAAQGGARLLVNARFRDPLAPATSRGADLPDAMAVEGGRIVAVGRASELAPFADRGFTRTDMGGATVLPGFIDCHSHLLLTGIMDLGMDLSAAGTLGDVLDMVADAVRNAPFGAMVYGFRLEELDLAERRMPTKAELDAVAPGRAVLLMHATCHRCIMNTPALRQLAVPRGLPGADTEGGRGTAPFTGVVRDPGILTWVFPAILRSMDRAHLDAAAQVAARSALRVGITTVHSMEGGELTPGGSPVLLDNATRLPLRVVCWNQSMDLAEVEQLALPRVGGCICADGELDARTAALFEPYNDDPGNDGTLLYTQQEMDDFVLTAHARGLQVAVHCESERAIDQVLRAMERAQRLEPRGDCRHRIEHFELPTWDQIDRMARSGVVASMQPAFVDSYFGDDRMAHLASLFGPHRMRRLHPYRAILDAGVRVCGGSDSPVTNYTPLRGMAAAVNHPFAEQSVSMAEALRMFTTEAAFSAFEEADKGRLLPGMLADLVVLERDPLDARNAPADAPSVADIPVLGAWVDGQPVTPEP</sequence>
<dbReference type="Gene3D" id="2.30.40.10">
    <property type="entry name" value="Urease, subunit C, domain 1"/>
    <property type="match status" value="1"/>
</dbReference>
<dbReference type="Gene3D" id="3.20.20.140">
    <property type="entry name" value="Metal-dependent hydrolases"/>
    <property type="match status" value="1"/>
</dbReference>
<proteinExistence type="predicted"/>
<evidence type="ECO:0000313" key="2">
    <source>
        <dbReference type="EMBL" id="MBG3878534.1"/>
    </source>
</evidence>
<gene>
    <name evidence="2" type="ORF">FVW20_16340</name>
</gene>
<organism evidence="2 3">
    <name type="scientific">Nitratidesulfovibrio oxamicus</name>
    <dbReference type="NCBI Taxonomy" id="32016"/>
    <lineage>
        <taxon>Bacteria</taxon>
        <taxon>Pseudomonadati</taxon>
        <taxon>Thermodesulfobacteriota</taxon>
        <taxon>Desulfovibrionia</taxon>
        <taxon>Desulfovibrionales</taxon>
        <taxon>Desulfovibrionaceae</taxon>
        <taxon>Nitratidesulfovibrio</taxon>
    </lineage>
</organism>
<dbReference type="CDD" id="cd01300">
    <property type="entry name" value="YtcJ_like"/>
    <property type="match status" value="1"/>
</dbReference>
<dbReference type="RefSeq" id="WP_196610420.1">
    <property type="nucleotide sequence ID" value="NZ_VRYY01000622.1"/>
</dbReference>
<dbReference type="PANTHER" id="PTHR22642:SF22">
    <property type="entry name" value="EXOENZYMES REGULATORY PROTEIN AEPA"/>
    <property type="match status" value="1"/>
</dbReference>
<protein>
    <submittedName>
        <fullName evidence="2">Amidohydrolase</fullName>
    </submittedName>
</protein>
<dbReference type="InterPro" id="IPR033932">
    <property type="entry name" value="YtcJ-like"/>
</dbReference>
<keyword evidence="3" id="KW-1185">Reference proteome</keyword>
<comment type="caution">
    <text evidence="2">The sequence shown here is derived from an EMBL/GenBank/DDBJ whole genome shotgun (WGS) entry which is preliminary data.</text>
</comment>
<evidence type="ECO:0000259" key="1">
    <source>
        <dbReference type="Pfam" id="PF07969"/>
    </source>
</evidence>
<dbReference type="SUPFAM" id="SSF51338">
    <property type="entry name" value="Composite domain of metallo-dependent hydrolases"/>
    <property type="match status" value="1"/>
</dbReference>
<feature type="domain" description="Amidohydrolase 3" evidence="1">
    <location>
        <begin position="70"/>
        <end position="536"/>
    </location>
</feature>
<dbReference type="EMBL" id="VRYY01000622">
    <property type="protein sequence ID" value="MBG3878534.1"/>
    <property type="molecule type" value="Genomic_DNA"/>
</dbReference>
<dbReference type="Proteomes" id="UP001194469">
    <property type="component" value="Unassembled WGS sequence"/>
</dbReference>
<dbReference type="Pfam" id="PF07969">
    <property type="entry name" value="Amidohydro_3"/>
    <property type="match status" value="1"/>
</dbReference>
<accession>A0ABS0J846</accession>
<reference evidence="2 3" key="1">
    <citation type="submission" date="2019-08" db="EMBL/GenBank/DDBJ databases">
        <authorList>
            <person name="Luo N."/>
        </authorList>
    </citation>
    <scope>NUCLEOTIDE SEQUENCE [LARGE SCALE GENOMIC DNA]</scope>
    <source>
        <strain evidence="2 3">NCIMB 9442</strain>
    </source>
</reference>
<dbReference type="InterPro" id="IPR013108">
    <property type="entry name" value="Amidohydro_3"/>
</dbReference>
<dbReference type="InterPro" id="IPR032466">
    <property type="entry name" value="Metal_Hydrolase"/>
</dbReference>
<dbReference type="PANTHER" id="PTHR22642">
    <property type="entry name" value="IMIDAZOLONEPROPIONASE"/>
    <property type="match status" value="1"/>
</dbReference>
<dbReference type="Gene3D" id="3.10.310.70">
    <property type="match status" value="1"/>
</dbReference>
<name>A0ABS0J846_9BACT</name>
<evidence type="ECO:0000313" key="3">
    <source>
        <dbReference type="Proteomes" id="UP001194469"/>
    </source>
</evidence>
<dbReference type="SUPFAM" id="SSF51556">
    <property type="entry name" value="Metallo-dependent hydrolases"/>
    <property type="match status" value="1"/>
</dbReference>
<dbReference type="InterPro" id="IPR011059">
    <property type="entry name" value="Metal-dep_hydrolase_composite"/>
</dbReference>